<dbReference type="GO" id="GO:0016301">
    <property type="term" value="F:kinase activity"/>
    <property type="evidence" value="ECO:0007669"/>
    <property type="project" value="UniProtKB-KW"/>
</dbReference>
<organism evidence="9 10">
    <name type="scientific">Nesterenkonia sedimenti</name>
    <dbReference type="NCBI Taxonomy" id="1463632"/>
    <lineage>
        <taxon>Bacteria</taxon>
        <taxon>Bacillati</taxon>
        <taxon>Actinomycetota</taxon>
        <taxon>Actinomycetes</taxon>
        <taxon>Micrococcales</taxon>
        <taxon>Micrococcaceae</taxon>
        <taxon>Nesterenkonia</taxon>
    </lineage>
</organism>
<dbReference type="AlphaFoldDB" id="A0A7X8TIQ3"/>
<evidence type="ECO:0000259" key="7">
    <source>
        <dbReference type="Pfam" id="PF07005"/>
    </source>
</evidence>
<proteinExistence type="inferred from homology"/>
<keyword evidence="2" id="KW-0808">Transferase</keyword>
<comment type="similarity">
    <text evidence="1">Belongs to the four-carbon acid sugar kinase family.</text>
</comment>
<dbReference type="Proteomes" id="UP000523139">
    <property type="component" value="Unassembled WGS sequence"/>
</dbReference>
<dbReference type="Gene3D" id="3.40.980.20">
    <property type="entry name" value="Four-carbon acid sugar kinase, nucleotide binding domain"/>
    <property type="match status" value="1"/>
</dbReference>
<evidence type="ECO:0000313" key="10">
    <source>
        <dbReference type="Proteomes" id="UP000523139"/>
    </source>
</evidence>
<keyword evidence="3" id="KW-0547">Nucleotide-binding</keyword>
<gene>
    <name evidence="9" type="ORF">HGQ17_04795</name>
</gene>
<name>A0A7X8TIQ3_9MICC</name>
<evidence type="ECO:0000256" key="5">
    <source>
        <dbReference type="ARBA" id="ARBA00022840"/>
    </source>
</evidence>
<dbReference type="Gene3D" id="3.40.50.10840">
    <property type="entry name" value="Putative sugar-binding, N-terminal domain"/>
    <property type="match status" value="1"/>
</dbReference>
<evidence type="ECO:0000256" key="3">
    <source>
        <dbReference type="ARBA" id="ARBA00022741"/>
    </source>
</evidence>
<reference evidence="9 10" key="1">
    <citation type="submission" date="2020-04" db="EMBL/GenBank/DDBJ databases">
        <title>Nesterenkonia sp. nov., isolated from marine sediment.</title>
        <authorList>
            <person name="Zhang G."/>
        </authorList>
    </citation>
    <scope>NUCLEOTIDE SEQUENCE [LARGE SCALE GENOMIC DNA]</scope>
    <source>
        <strain evidence="9 10">MY13</strain>
    </source>
</reference>
<keyword evidence="10" id="KW-1185">Reference proteome</keyword>
<dbReference type="InterPro" id="IPR010737">
    <property type="entry name" value="4-carb_acid_sugar_kinase_N"/>
</dbReference>
<evidence type="ECO:0000256" key="6">
    <source>
        <dbReference type="ARBA" id="ARBA00023277"/>
    </source>
</evidence>
<dbReference type="InterPro" id="IPR042213">
    <property type="entry name" value="NBD_C_sf"/>
</dbReference>
<evidence type="ECO:0000256" key="2">
    <source>
        <dbReference type="ARBA" id="ARBA00022679"/>
    </source>
</evidence>
<sequence>MRQQTAVIADDLTGANDTAVQFARQGWDTRLVLTDLRSAAPAPAGDTPSATRALATTTDARALPDPQAQAVTSDTVTAALSAGAERFYLKIDSTIRGSVSAQITGALAALESNGTDALAVVCPAYPGMGRQLQDSTLLVNGVPVAETSLRNDPATPVEHSDLRQIIPGAQALQPADRSAEALARALVAAYEANLRTLVVDAVEDADLRSLAQALADVDFPTLPVGSAGLAAALAETWPHHQLTETAAARAGTGSRLLLQVSSLNPVSVEQAAQLNSHEGLATTLIEPPAQVLTTAEAAFAWLQEAELPTEGALILKAPEERTDDARAVATALGAISAALLNTGEFAAAGLIGGDGALAALRASGCTSLQVLDVLEEGMPLAATVDGQNPGQLIFTKAGGFGSPASLIHAVESMHHVLNRSTA</sequence>
<dbReference type="Pfam" id="PF17042">
    <property type="entry name" value="NBD_C"/>
    <property type="match status" value="1"/>
</dbReference>
<evidence type="ECO:0000313" key="9">
    <source>
        <dbReference type="EMBL" id="NLS09334.1"/>
    </source>
</evidence>
<accession>A0A7X8TIQ3</accession>
<dbReference type="InterPro" id="IPR031475">
    <property type="entry name" value="NBD_C"/>
</dbReference>
<dbReference type="RefSeq" id="WP_168886837.1">
    <property type="nucleotide sequence ID" value="NZ_JABAHY010000003.1"/>
</dbReference>
<feature type="domain" description="Four-carbon acid sugar kinase nucleotide binding" evidence="8">
    <location>
        <begin position="260"/>
        <end position="405"/>
    </location>
</feature>
<evidence type="ECO:0000256" key="4">
    <source>
        <dbReference type="ARBA" id="ARBA00022777"/>
    </source>
</evidence>
<feature type="domain" description="Four-carbon acid sugar kinase N-terminal" evidence="7">
    <location>
        <begin position="6"/>
        <end position="233"/>
    </location>
</feature>
<keyword evidence="6" id="KW-0119">Carbohydrate metabolism</keyword>
<dbReference type="SUPFAM" id="SSF142764">
    <property type="entry name" value="YgbK-like"/>
    <property type="match status" value="1"/>
</dbReference>
<dbReference type="EMBL" id="JABAHY010000003">
    <property type="protein sequence ID" value="NLS09334.1"/>
    <property type="molecule type" value="Genomic_DNA"/>
</dbReference>
<protein>
    <submittedName>
        <fullName evidence="9">Four-carbon acid sugar kinase family protein</fullName>
    </submittedName>
</protein>
<keyword evidence="5" id="KW-0067">ATP-binding</keyword>
<evidence type="ECO:0000259" key="8">
    <source>
        <dbReference type="Pfam" id="PF17042"/>
    </source>
</evidence>
<dbReference type="Pfam" id="PF07005">
    <property type="entry name" value="SBD_N"/>
    <property type="match status" value="1"/>
</dbReference>
<evidence type="ECO:0000256" key="1">
    <source>
        <dbReference type="ARBA" id="ARBA00005715"/>
    </source>
</evidence>
<dbReference type="GO" id="GO:0005524">
    <property type="term" value="F:ATP binding"/>
    <property type="evidence" value="ECO:0007669"/>
    <property type="project" value="UniProtKB-KW"/>
</dbReference>
<keyword evidence="4 9" id="KW-0418">Kinase</keyword>
<dbReference type="InterPro" id="IPR037051">
    <property type="entry name" value="4-carb_acid_sugar_kinase_N_sf"/>
</dbReference>
<comment type="caution">
    <text evidence="9">The sequence shown here is derived from an EMBL/GenBank/DDBJ whole genome shotgun (WGS) entry which is preliminary data.</text>
</comment>